<dbReference type="Proteomes" id="UP000689195">
    <property type="component" value="Unassembled WGS sequence"/>
</dbReference>
<reference evidence="1" key="1">
    <citation type="submission" date="2021-01" db="EMBL/GenBank/DDBJ databases">
        <authorList>
            <consortium name="Genoscope - CEA"/>
            <person name="William W."/>
        </authorList>
    </citation>
    <scope>NUCLEOTIDE SEQUENCE</scope>
</reference>
<accession>A0A8S1XQF8</accession>
<dbReference type="EMBL" id="CAJJDO010000134">
    <property type="protein sequence ID" value="CAD8203716.1"/>
    <property type="molecule type" value="Genomic_DNA"/>
</dbReference>
<dbReference type="AlphaFoldDB" id="A0A8S1XQF8"/>
<evidence type="ECO:0000313" key="1">
    <source>
        <dbReference type="EMBL" id="CAD8203716.1"/>
    </source>
</evidence>
<protein>
    <submittedName>
        <fullName evidence="1">Uncharacterized protein</fullName>
    </submittedName>
</protein>
<keyword evidence="2" id="KW-1185">Reference proteome</keyword>
<organism evidence="1 2">
    <name type="scientific">Paramecium pentaurelia</name>
    <dbReference type="NCBI Taxonomy" id="43138"/>
    <lineage>
        <taxon>Eukaryota</taxon>
        <taxon>Sar</taxon>
        <taxon>Alveolata</taxon>
        <taxon>Ciliophora</taxon>
        <taxon>Intramacronucleata</taxon>
        <taxon>Oligohymenophorea</taxon>
        <taxon>Peniculida</taxon>
        <taxon>Parameciidae</taxon>
        <taxon>Paramecium</taxon>
    </lineage>
</organism>
<name>A0A8S1XQF8_9CILI</name>
<comment type="caution">
    <text evidence="1">The sequence shown here is derived from an EMBL/GenBank/DDBJ whole genome shotgun (WGS) entry which is preliminary data.</text>
</comment>
<sequence>MKGNPIKILTFKNKLKIIAKYLKMILNIQRSFVNIRIQSKIQKPYNRV</sequence>
<gene>
    <name evidence="1" type="ORF">PPENT_87.1.T1340138</name>
</gene>
<proteinExistence type="predicted"/>
<evidence type="ECO:0000313" key="2">
    <source>
        <dbReference type="Proteomes" id="UP000689195"/>
    </source>
</evidence>